<dbReference type="GO" id="GO:0005737">
    <property type="term" value="C:cytoplasm"/>
    <property type="evidence" value="ECO:0007669"/>
    <property type="project" value="TreeGrafter"/>
</dbReference>
<dbReference type="GO" id="GO:0005694">
    <property type="term" value="C:chromosome"/>
    <property type="evidence" value="ECO:0007669"/>
    <property type="project" value="TreeGrafter"/>
</dbReference>
<dbReference type="AlphaFoldDB" id="A0A9X0D8M2"/>
<dbReference type="GO" id="GO:0016787">
    <property type="term" value="F:hydrolase activity"/>
    <property type="evidence" value="ECO:0007669"/>
    <property type="project" value="UniProtKB-KW"/>
</dbReference>
<protein>
    <recommendedName>
        <fullName evidence="5">DNA 3'-5' helicase</fullName>
        <ecNumber evidence="5">5.6.2.4</ecNumber>
    </recommendedName>
</protein>
<dbReference type="EC" id="5.6.2.4" evidence="5"/>
<gene>
    <name evidence="7" type="primary">wrn-1_2</name>
    <name evidence="7" type="ORF">OS493_021743</name>
</gene>
<evidence type="ECO:0000256" key="2">
    <source>
        <dbReference type="ARBA" id="ARBA00023125"/>
    </source>
</evidence>
<accession>A0A9X0D8M2</accession>
<dbReference type="Proteomes" id="UP001163046">
    <property type="component" value="Unassembled WGS sequence"/>
</dbReference>
<evidence type="ECO:0000256" key="4">
    <source>
        <dbReference type="ARBA" id="ARBA00034617"/>
    </source>
</evidence>
<comment type="catalytic activity">
    <reaction evidence="4">
        <text>Couples ATP hydrolysis with the unwinding of duplex DNA by translocating in the 3'-5' direction.</text>
        <dbReference type="EC" id="5.6.2.4"/>
    </reaction>
</comment>
<feature type="domain" description="DEAD/DEAH-box helicase" evidence="6">
    <location>
        <begin position="34"/>
        <end position="104"/>
    </location>
</feature>
<dbReference type="GO" id="GO:0006310">
    <property type="term" value="P:DNA recombination"/>
    <property type="evidence" value="ECO:0007669"/>
    <property type="project" value="TreeGrafter"/>
</dbReference>
<reference evidence="7" key="1">
    <citation type="submission" date="2023-01" db="EMBL/GenBank/DDBJ databases">
        <title>Genome assembly of the deep-sea coral Lophelia pertusa.</title>
        <authorList>
            <person name="Herrera S."/>
            <person name="Cordes E."/>
        </authorList>
    </citation>
    <scope>NUCLEOTIDE SEQUENCE</scope>
    <source>
        <strain evidence="7">USNM1676648</strain>
        <tissue evidence="7">Polyp</tissue>
    </source>
</reference>
<keyword evidence="7" id="KW-0378">Hydrolase</keyword>
<dbReference type="InterPro" id="IPR011545">
    <property type="entry name" value="DEAD/DEAH_box_helicase_dom"/>
</dbReference>
<dbReference type="GO" id="GO:0009378">
    <property type="term" value="F:four-way junction helicase activity"/>
    <property type="evidence" value="ECO:0007669"/>
    <property type="project" value="TreeGrafter"/>
</dbReference>
<evidence type="ECO:0000313" key="7">
    <source>
        <dbReference type="EMBL" id="KAJ7390855.1"/>
    </source>
</evidence>
<evidence type="ECO:0000313" key="8">
    <source>
        <dbReference type="Proteomes" id="UP001163046"/>
    </source>
</evidence>
<name>A0A9X0D8M2_9CNID</name>
<dbReference type="EMBL" id="MU825410">
    <property type="protein sequence ID" value="KAJ7390855.1"/>
    <property type="molecule type" value="Genomic_DNA"/>
</dbReference>
<keyword evidence="3" id="KW-0413">Isomerase</keyword>
<evidence type="ECO:0000256" key="5">
    <source>
        <dbReference type="ARBA" id="ARBA00034808"/>
    </source>
</evidence>
<dbReference type="InterPro" id="IPR027417">
    <property type="entry name" value="P-loop_NTPase"/>
</dbReference>
<comment type="caution">
    <text evidence="7">The sequence shown here is derived from an EMBL/GenBank/DDBJ whole genome shotgun (WGS) entry which is preliminary data.</text>
</comment>
<keyword evidence="8" id="KW-1185">Reference proteome</keyword>
<evidence type="ECO:0000256" key="1">
    <source>
        <dbReference type="ARBA" id="ARBA00005446"/>
    </source>
</evidence>
<dbReference type="GO" id="GO:0003677">
    <property type="term" value="F:DNA binding"/>
    <property type="evidence" value="ECO:0007669"/>
    <property type="project" value="UniProtKB-KW"/>
</dbReference>
<evidence type="ECO:0000259" key="6">
    <source>
        <dbReference type="Pfam" id="PF00270"/>
    </source>
</evidence>
<dbReference type="PANTHER" id="PTHR13710">
    <property type="entry name" value="DNA HELICASE RECQ FAMILY MEMBER"/>
    <property type="match status" value="1"/>
</dbReference>
<sequence>MVAMASDANHYENIFESSLRNVLPRFGLTELYDEQKQALFYLVSGKDVFVNLPTGFGKSLIYQLAPLVVEEMSRQDGKTRTAIVIVISPLVSLIKDQVKSLQKKG</sequence>
<dbReference type="Pfam" id="PF00270">
    <property type="entry name" value="DEAD"/>
    <property type="match status" value="1"/>
</dbReference>
<dbReference type="SUPFAM" id="SSF52540">
    <property type="entry name" value="P-loop containing nucleoside triphosphate hydrolases"/>
    <property type="match status" value="1"/>
</dbReference>
<comment type="similarity">
    <text evidence="1">Belongs to the helicase family. RecQ subfamily.</text>
</comment>
<dbReference type="GO" id="GO:0006281">
    <property type="term" value="P:DNA repair"/>
    <property type="evidence" value="ECO:0007669"/>
    <property type="project" value="TreeGrafter"/>
</dbReference>
<proteinExistence type="inferred from homology"/>
<dbReference type="Gene3D" id="3.40.50.300">
    <property type="entry name" value="P-loop containing nucleotide triphosphate hydrolases"/>
    <property type="match status" value="1"/>
</dbReference>
<organism evidence="7 8">
    <name type="scientific">Desmophyllum pertusum</name>
    <dbReference type="NCBI Taxonomy" id="174260"/>
    <lineage>
        <taxon>Eukaryota</taxon>
        <taxon>Metazoa</taxon>
        <taxon>Cnidaria</taxon>
        <taxon>Anthozoa</taxon>
        <taxon>Hexacorallia</taxon>
        <taxon>Scleractinia</taxon>
        <taxon>Caryophylliina</taxon>
        <taxon>Caryophylliidae</taxon>
        <taxon>Desmophyllum</taxon>
    </lineage>
</organism>
<dbReference type="PANTHER" id="PTHR13710:SF105">
    <property type="entry name" value="ATP-DEPENDENT DNA HELICASE Q1"/>
    <property type="match status" value="1"/>
</dbReference>
<dbReference type="OrthoDB" id="5952545at2759"/>
<evidence type="ECO:0000256" key="3">
    <source>
        <dbReference type="ARBA" id="ARBA00023235"/>
    </source>
</evidence>
<dbReference type="GO" id="GO:0005524">
    <property type="term" value="F:ATP binding"/>
    <property type="evidence" value="ECO:0007669"/>
    <property type="project" value="InterPro"/>
</dbReference>
<dbReference type="GO" id="GO:0043138">
    <property type="term" value="F:3'-5' DNA helicase activity"/>
    <property type="evidence" value="ECO:0007669"/>
    <property type="project" value="UniProtKB-EC"/>
</dbReference>
<keyword evidence="2" id="KW-0238">DNA-binding</keyword>